<evidence type="ECO:0000313" key="2">
    <source>
        <dbReference type="Proteomes" id="UP001179121"/>
    </source>
</evidence>
<proteinExistence type="predicted"/>
<protein>
    <submittedName>
        <fullName evidence="1">Uncharacterized protein</fullName>
    </submittedName>
</protein>
<dbReference type="AlphaFoldDB" id="A0AA86N2S5"/>
<keyword evidence="2" id="KW-1185">Reference proteome</keyword>
<reference evidence="1" key="1">
    <citation type="submission" date="2022-10" db="EMBL/GenBank/DDBJ databases">
        <authorList>
            <person name="Koch H."/>
        </authorList>
    </citation>
    <scope>NUCLEOTIDE SEQUENCE</scope>
    <source>
        <strain evidence="1">DNF</strain>
    </source>
</reference>
<sequence length="86" mass="9354">MTTTQHFWSVPANPGDPDLWVCLSCLKEVYRQKVPRPNCPSCQGVSTYEAFTLEAIKDWGTDELIAKAQAAVDSADAQPVQAADAV</sequence>
<organism evidence="1 2">
    <name type="scientific">Nitrospira tepida</name>
    <dbReference type="NCBI Taxonomy" id="2973512"/>
    <lineage>
        <taxon>Bacteria</taxon>
        <taxon>Pseudomonadati</taxon>
        <taxon>Nitrospirota</taxon>
        <taxon>Nitrospiria</taxon>
        <taxon>Nitrospirales</taxon>
        <taxon>Nitrospiraceae</taxon>
        <taxon>Nitrospira</taxon>
    </lineage>
</organism>
<accession>A0AA86N2S5</accession>
<dbReference type="KEGG" id="nti:DNFV4_03921"/>
<gene>
    <name evidence="1" type="ORF">DNFV4_03921</name>
</gene>
<name>A0AA86N2S5_9BACT</name>
<dbReference type="Proteomes" id="UP001179121">
    <property type="component" value="Chromosome"/>
</dbReference>
<dbReference type="EMBL" id="OX365700">
    <property type="protein sequence ID" value="CAI4033485.1"/>
    <property type="molecule type" value="Genomic_DNA"/>
</dbReference>
<evidence type="ECO:0000313" key="1">
    <source>
        <dbReference type="EMBL" id="CAI4033485.1"/>
    </source>
</evidence>
<dbReference type="RefSeq" id="WP_289270732.1">
    <property type="nucleotide sequence ID" value="NZ_OX365700.1"/>
</dbReference>